<evidence type="ECO:0000259" key="2">
    <source>
        <dbReference type="Pfam" id="PF13545"/>
    </source>
</evidence>
<gene>
    <name evidence="3" type="ORF">ACFQDM_15140</name>
</gene>
<dbReference type="Gene3D" id="1.10.10.10">
    <property type="entry name" value="Winged helix-like DNA-binding domain superfamily/Winged helix DNA-binding domain"/>
    <property type="match status" value="1"/>
</dbReference>
<dbReference type="InterPro" id="IPR012318">
    <property type="entry name" value="HTH_CRP"/>
</dbReference>
<sequence>MNKQTGQGLPETKARGTWVQTERAAHEAWAALIDENPSAARLMNLLVARMGDHNAVVASQKTLGEMMGKSRDTVKRAVATLRDKNWIEVRQIGDRGTVCAYIINDRIAWTGKRDGIRYSLFSARVIVSDEEQPDRAMLDSQEPLRQLPSLFSGERQLPSGDGLPPVSQPFFNGMEPDLPSTLAED</sequence>
<feature type="domain" description="HTH crp-type" evidence="2">
    <location>
        <begin position="41"/>
        <end position="91"/>
    </location>
</feature>
<evidence type="ECO:0000256" key="1">
    <source>
        <dbReference type="SAM" id="MobiDB-lite"/>
    </source>
</evidence>
<evidence type="ECO:0000313" key="4">
    <source>
        <dbReference type="Proteomes" id="UP001596303"/>
    </source>
</evidence>
<comment type="caution">
    <text evidence="3">The sequence shown here is derived from an EMBL/GenBank/DDBJ whole genome shotgun (WGS) entry which is preliminary data.</text>
</comment>
<dbReference type="Proteomes" id="UP001596303">
    <property type="component" value="Unassembled WGS sequence"/>
</dbReference>
<feature type="region of interest" description="Disordered" evidence="1">
    <location>
        <begin position="132"/>
        <end position="185"/>
    </location>
</feature>
<dbReference type="SUPFAM" id="SSF46785">
    <property type="entry name" value="Winged helix' DNA-binding domain"/>
    <property type="match status" value="1"/>
</dbReference>
<protein>
    <submittedName>
        <fullName evidence="3">Helix-turn-helix domain-containing protein</fullName>
    </submittedName>
</protein>
<organism evidence="3 4">
    <name type="scientific">Ponticaulis profundi</name>
    <dbReference type="NCBI Taxonomy" id="2665222"/>
    <lineage>
        <taxon>Bacteria</taxon>
        <taxon>Pseudomonadati</taxon>
        <taxon>Pseudomonadota</taxon>
        <taxon>Alphaproteobacteria</taxon>
        <taxon>Hyphomonadales</taxon>
        <taxon>Hyphomonadaceae</taxon>
        <taxon>Ponticaulis</taxon>
    </lineage>
</organism>
<keyword evidence="4" id="KW-1185">Reference proteome</keyword>
<dbReference type="RefSeq" id="WP_377380469.1">
    <property type="nucleotide sequence ID" value="NZ_JBHSSW010000029.1"/>
</dbReference>
<dbReference type="InterPro" id="IPR036390">
    <property type="entry name" value="WH_DNA-bd_sf"/>
</dbReference>
<dbReference type="InterPro" id="IPR036388">
    <property type="entry name" value="WH-like_DNA-bd_sf"/>
</dbReference>
<name>A0ABW1SCQ0_9PROT</name>
<dbReference type="EMBL" id="JBHSSW010000029">
    <property type="protein sequence ID" value="MFC6199420.1"/>
    <property type="molecule type" value="Genomic_DNA"/>
</dbReference>
<dbReference type="Pfam" id="PF13545">
    <property type="entry name" value="HTH_Crp_2"/>
    <property type="match status" value="1"/>
</dbReference>
<reference evidence="4" key="1">
    <citation type="journal article" date="2019" name="Int. J. Syst. Evol. Microbiol.">
        <title>The Global Catalogue of Microorganisms (GCM) 10K type strain sequencing project: providing services to taxonomists for standard genome sequencing and annotation.</title>
        <authorList>
            <consortium name="The Broad Institute Genomics Platform"/>
            <consortium name="The Broad Institute Genome Sequencing Center for Infectious Disease"/>
            <person name="Wu L."/>
            <person name="Ma J."/>
        </authorList>
    </citation>
    <scope>NUCLEOTIDE SEQUENCE [LARGE SCALE GENOMIC DNA]</scope>
    <source>
        <strain evidence="4">CGMCC-1.15741</strain>
    </source>
</reference>
<accession>A0ABW1SCQ0</accession>
<proteinExistence type="predicted"/>
<evidence type="ECO:0000313" key="3">
    <source>
        <dbReference type="EMBL" id="MFC6199420.1"/>
    </source>
</evidence>